<dbReference type="GeneID" id="25742789"/>
<organism evidence="2 3">
    <name type="scientific">Monoraphidium neglectum</name>
    <dbReference type="NCBI Taxonomy" id="145388"/>
    <lineage>
        <taxon>Eukaryota</taxon>
        <taxon>Viridiplantae</taxon>
        <taxon>Chlorophyta</taxon>
        <taxon>core chlorophytes</taxon>
        <taxon>Chlorophyceae</taxon>
        <taxon>CS clade</taxon>
        <taxon>Sphaeropleales</taxon>
        <taxon>Selenastraceae</taxon>
        <taxon>Monoraphidium</taxon>
    </lineage>
</organism>
<evidence type="ECO:0000313" key="2">
    <source>
        <dbReference type="EMBL" id="KIY98051.1"/>
    </source>
</evidence>
<feature type="region of interest" description="Disordered" evidence="1">
    <location>
        <begin position="28"/>
        <end position="47"/>
    </location>
</feature>
<dbReference type="KEGG" id="mng:MNEG_9914"/>
<sequence length="142" mass="15552">MQLRALAWGSPRAPAVLPVFQKVNGHLTDPATGHRLRGRGAGAGRGRKGPVSRVSFGTFLLVAVIGWRAFRILGHAWFGGKKQQRGQGEGEEGALVEWASDADEDEEEQQLPPLAPTWRVSPELCPQRRRRALILNAALMAR</sequence>
<dbReference type="AlphaFoldDB" id="A0A0D2MAX3"/>
<evidence type="ECO:0000313" key="3">
    <source>
        <dbReference type="Proteomes" id="UP000054498"/>
    </source>
</evidence>
<accession>A0A0D2MAX3</accession>
<dbReference type="Proteomes" id="UP000054498">
    <property type="component" value="Unassembled WGS sequence"/>
</dbReference>
<protein>
    <submittedName>
        <fullName evidence="2">Uncharacterized protein</fullName>
    </submittedName>
</protein>
<keyword evidence="3" id="KW-1185">Reference proteome</keyword>
<reference evidence="2 3" key="1">
    <citation type="journal article" date="2013" name="BMC Genomics">
        <title>Reconstruction of the lipid metabolism for the microalga Monoraphidium neglectum from its genome sequence reveals characteristics suitable for biofuel production.</title>
        <authorList>
            <person name="Bogen C."/>
            <person name="Al-Dilaimi A."/>
            <person name="Albersmeier A."/>
            <person name="Wichmann J."/>
            <person name="Grundmann M."/>
            <person name="Rupp O."/>
            <person name="Lauersen K.J."/>
            <person name="Blifernez-Klassen O."/>
            <person name="Kalinowski J."/>
            <person name="Goesmann A."/>
            <person name="Mussgnug J.H."/>
            <person name="Kruse O."/>
        </authorList>
    </citation>
    <scope>NUCLEOTIDE SEQUENCE [LARGE SCALE GENOMIC DNA]</scope>
    <source>
        <strain evidence="2 3">SAG 48.87</strain>
    </source>
</reference>
<proteinExistence type="predicted"/>
<gene>
    <name evidence="2" type="ORF">MNEG_9914</name>
</gene>
<dbReference type="RefSeq" id="XP_013897071.1">
    <property type="nucleotide sequence ID" value="XM_014041617.1"/>
</dbReference>
<evidence type="ECO:0000256" key="1">
    <source>
        <dbReference type="SAM" id="MobiDB-lite"/>
    </source>
</evidence>
<name>A0A0D2MAX3_9CHLO</name>
<dbReference type="EMBL" id="KK102329">
    <property type="protein sequence ID" value="KIY98051.1"/>
    <property type="molecule type" value="Genomic_DNA"/>
</dbReference>
<dbReference type="OrthoDB" id="10655525at2759"/>